<protein>
    <recommendedName>
        <fullName evidence="1">DUF6535 domain-containing protein</fullName>
    </recommendedName>
</protein>
<comment type="caution">
    <text evidence="2">The sequence shown here is derived from an EMBL/GenBank/DDBJ whole genome shotgun (WGS) entry which is preliminary data.</text>
</comment>
<gene>
    <name evidence="2" type="ORF">RDB_LOCUS155591</name>
</gene>
<proteinExistence type="predicted"/>
<feature type="domain" description="DUF6535" evidence="1">
    <location>
        <begin position="70"/>
        <end position="170"/>
    </location>
</feature>
<accession>A0A8H3CYE1</accession>
<organism evidence="2 3">
    <name type="scientific">Rhizoctonia solani</name>
    <dbReference type="NCBI Taxonomy" id="456999"/>
    <lineage>
        <taxon>Eukaryota</taxon>
        <taxon>Fungi</taxon>
        <taxon>Dikarya</taxon>
        <taxon>Basidiomycota</taxon>
        <taxon>Agaricomycotina</taxon>
        <taxon>Agaricomycetes</taxon>
        <taxon>Cantharellales</taxon>
        <taxon>Ceratobasidiaceae</taxon>
        <taxon>Rhizoctonia</taxon>
    </lineage>
</organism>
<sequence length="208" mass="23192">MASGSIKASKQSAHVMRAALKFLEETSKDGSRTKSRSGKEALGGFKRPKVFEEMAAEKLGKEMTPDATIWELYVDEAKEYDEELVNTHQGSLDNLLLFAGLFSAILTAFLIESKNMLLPDSSEIAVDLLLRIAQSQQRWELGRPLPDGGGAIELPTFQTPKLARWINGIWKRVVNRIFVFPPTLTTRTRITATITSKKTGNMGHNSYY</sequence>
<name>A0A8H3CYE1_9AGAM</name>
<dbReference type="Proteomes" id="UP000663888">
    <property type="component" value="Unassembled WGS sequence"/>
</dbReference>
<dbReference type="Pfam" id="PF20153">
    <property type="entry name" value="DUF6535"/>
    <property type="match status" value="1"/>
</dbReference>
<dbReference type="EMBL" id="CAJMWX010001702">
    <property type="protein sequence ID" value="CAE6502686.1"/>
    <property type="molecule type" value="Genomic_DNA"/>
</dbReference>
<evidence type="ECO:0000313" key="2">
    <source>
        <dbReference type="EMBL" id="CAE6502686.1"/>
    </source>
</evidence>
<dbReference type="InterPro" id="IPR045338">
    <property type="entry name" value="DUF6535"/>
</dbReference>
<dbReference type="AlphaFoldDB" id="A0A8H3CYE1"/>
<reference evidence="2" key="1">
    <citation type="submission" date="2021-01" db="EMBL/GenBank/DDBJ databases">
        <authorList>
            <person name="Kaushik A."/>
        </authorList>
    </citation>
    <scope>NUCLEOTIDE SEQUENCE</scope>
    <source>
        <strain evidence="2">AG4-R118</strain>
    </source>
</reference>
<evidence type="ECO:0000259" key="1">
    <source>
        <dbReference type="Pfam" id="PF20153"/>
    </source>
</evidence>
<evidence type="ECO:0000313" key="3">
    <source>
        <dbReference type="Proteomes" id="UP000663888"/>
    </source>
</evidence>